<dbReference type="AlphaFoldDB" id="A0A0A9BQJ4"/>
<evidence type="ECO:0000256" key="1">
    <source>
        <dbReference type="SAM" id="MobiDB-lite"/>
    </source>
</evidence>
<protein>
    <submittedName>
        <fullName evidence="2">Uncharacterized protein</fullName>
    </submittedName>
</protein>
<name>A0A0A9BQJ4_ARUDO</name>
<reference evidence="2" key="2">
    <citation type="journal article" date="2015" name="Data Brief">
        <title>Shoot transcriptome of the giant reed, Arundo donax.</title>
        <authorList>
            <person name="Barrero R.A."/>
            <person name="Guerrero F.D."/>
            <person name="Moolhuijzen P."/>
            <person name="Goolsby J.A."/>
            <person name="Tidwell J."/>
            <person name="Bellgard S.E."/>
            <person name="Bellgard M.I."/>
        </authorList>
    </citation>
    <scope>NUCLEOTIDE SEQUENCE</scope>
    <source>
        <tissue evidence="2">Shoot tissue taken approximately 20 cm above the soil surface</tissue>
    </source>
</reference>
<evidence type="ECO:0000313" key="2">
    <source>
        <dbReference type="EMBL" id="JAD66249.1"/>
    </source>
</evidence>
<reference evidence="2" key="1">
    <citation type="submission" date="2014-09" db="EMBL/GenBank/DDBJ databases">
        <authorList>
            <person name="Magalhaes I.L.F."/>
            <person name="Oliveira U."/>
            <person name="Santos F.R."/>
            <person name="Vidigal T.H.D.A."/>
            <person name="Brescovit A.D."/>
            <person name="Santos A.J."/>
        </authorList>
    </citation>
    <scope>NUCLEOTIDE SEQUENCE</scope>
    <source>
        <tissue evidence="2">Shoot tissue taken approximately 20 cm above the soil surface</tissue>
    </source>
</reference>
<feature type="region of interest" description="Disordered" evidence="1">
    <location>
        <begin position="1"/>
        <end position="56"/>
    </location>
</feature>
<feature type="compositionally biased region" description="Basic residues" evidence="1">
    <location>
        <begin position="25"/>
        <end position="37"/>
    </location>
</feature>
<accession>A0A0A9BQJ4</accession>
<proteinExistence type="predicted"/>
<organism evidence="2">
    <name type="scientific">Arundo donax</name>
    <name type="common">Giant reed</name>
    <name type="synonym">Donax arundinaceus</name>
    <dbReference type="NCBI Taxonomy" id="35708"/>
    <lineage>
        <taxon>Eukaryota</taxon>
        <taxon>Viridiplantae</taxon>
        <taxon>Streptophyta</taxon>
        <taxon>Embryophyta</taxon>
        <taxon>Tracheophyta</taxon>
        <taxon>Spermatophyta</taxon>
        <taxon>Magnoliopsida</taxon>
        <taxon>Liliopsida</taxon>
        <taxon>Poales</taxon>
        <taxon>Poaceae</taxon>
        <taxon>PACMAD clade</taxon>
        <taxon>Arundinoideae</taxon>
        <taxon>Arundineae</taxon>
        <taxon>Arundo</taxon>
    </lineage>
</organism>
<feature type="compositionally biased region" description="Basic and acidic residues" evidence="1">
    <location>
        <begin position="38"/>
        <end position="56"/>
    </location>
</feature>
<dbReference type="EMBL" id="GBRH01231646">
    <property type="protein sequence ID" value="JAD66249.1"/>
    <property type="molecule type" value="Transcribed_RNA"/>
</dbReference>
<sequence length="56" mass="6276">MTTRGPWRSGSGGWGRSWRGSRQTGRWRRPPPARLRRAHDSASSRGEEGSRRAAGE</sequence>